<evidence type="ECO:0000313" key="1">
    <source>
        <dbReference type="EMBL" id="AKV00212.1"/>
    </source>
</evidence>
<proteinExistence type="predicted"/>
<accession>A0A0K1Q3L6</accession>
<name>A0A0K1Q3L6_9BACT</name>
<organism evidence="1 2">
    <name type="scientific">Labilithrix luteola</name>
    <dbReference type="NCBI Taxonomy" id="1391654"/>
    <lineage>
        <taxon>Bacteria</taxon>
        <taxon>Pseudomonadati</taxon>
        <taxon>Myxococcota</taxon>
        <taxon>Polyangia</taxon>
        <taxon>Polyangiales</taxon>
        <taxon>Labilitrichaceae</taxon>
        <taxon>Labilithrix</taxon>
    </lineage>
</organism>
<sequence length="40" mass="4718">MLSSSSWRLRRRRVVVAAVRRPLVHPNPQHSCKIPHDRMS</sequence>
<keyword evidence="2" id="KW-1185">Reference proteome</keyword>
<reference evidence="1 2" key="1">
    <citation type="submission" date="2015-08" db="EMBL/GenBank/DDBJ databases">
        <authorList>
            <person name="Babu N.S."/>
            <person name="Beckwith C.J."/>
            <person name="Beseler K.G."/>
            <person name="Brison A."/>
            <person name="Carone J.V."/>
            <person name="Caskin T.P."/>
            <person name="Diamond M."/>
            <person name="Durham M.E."/>
            <person name="Foxe J.M."/>
            <person name="Go M."/>
            <person name="Henderson B.A."/>
            <person name="Jones I.B."/>
            <person name="McGettigan J.A."/>
            <person name="Micheletti S.J."/>
            <person name="Nasrallah M.E."/>
            <person name="Ortiz D."/>
            <person name="Piller C.R."/>
            <person name="Privatt S.R."/>
            <person name="Schneider S.L."/>
            <person name="Sharp S."/>
            <person name="Smith T.C."/>
            <person name="Stanton J.D."/>
            <person name="Ullery H.E."/>
            <person name="Wilson R.J."/>
            <person name="Serrano M.G."/>
            <person name="Buck G."/>
            <person name="Lee V."/>
            <person name="Wang Y."/>
            <person name="Carvalho R."/>
            <person name="Voegtly L."/>
            <person name="Shi R."/>
            <person name="Duckworth R."/>
            <person name="Johnson A."/>
            <person name="Loviza R."/>
            <person name="Walstead R."/>
            <person name="Shah Z."/>
            <person name="Kiflezghi M."/>
            <person name="Wade K."/>
            <person name="Ball S.L."/>
            <person name="Bradley K.W."/>
            <person name="Asai D.J."/>
            <person name="Bowman C.A."/>
            <person name="Russell D.A."/>
            <person name="Pope W.H."/>
            <person name="Jacobs-Sera D."/>
            <person name="Hendrix R.W."/>
            <person name="Hatfull G.F."/>
        </authorList>
    </citation>
    <scope>NUCLEOTIDE SEQUENCE [LARGE SCALE GENOMIC DNA]</scope>
    <source>
        <strain evidence="1 2">DSM 27648</strain>
    </source>
</reference>
<gene>
    <name evidence="1" type="ORF">AKJ09_06875</name>
</gene>
<dbReference type="EMBL" id="CP012333">
    <property type="protein sequence ID" value="AKV00212.1"/>
    <property type="molecule type" value="Genomic_DNA"/>
</dbReference>
<dbReference type="AlphaFoldDB" id="A0A0K1Q3L6"/>
<dbReference type="KEGG" id="llu:AKJ09_06875"/>
<evidence type="ECO:0000313" key="2">
    <source>
        <dbReference type="Proteomes" id="UP000064967"/>
    </source>
</evidence>
<protein>
    <submittedName>
        <fullName evidence="1">Uncharacterized protein</fullName>
    </submittedName>
</protein>
<dbReference type="STRING" id="1391654.AKJ09_06875"/>
<dbReference type="Proteomes" id="UP000064967">
    <property type="component" value="Chromosome"/>
</dbReference>